<dbReference type="GO" id="GO:0003727">
    <property type="term" value="F:single-stranded RNA binding"/>
    <property type="evidence" value="ECO:0007669"/>
    <property type="project" value="TreeGrafter"/>
</dbReference>
<organism evidence="6">
    <name type="scientific">marine metagenome</name>
    <dbReference type="NCBI Taxonomy" id="408172"/>
    <lineage>
        <taxon>unclassified sequences</taxon>
        <taxon>metagenomes</taxon>
        <taxon>ecological metagenomes</taxon>
    </lineage>
</organism>
<comment type="subcellular location">
    <subcellularLocation>
        <location evidence="1">Cytoplasm</location>
    </subcellularLocation>
</comment>
<keyword evidence="2" id="KW-0963">Cytoplasm</keyword>
<dbReference type="GO" id="GO:0005737">
    <property type="term" value="C:cytoplasm"/>
    <property type="evidence" value="ECO:0007669"/>
    <property type="project" value="UniProtKB-SubCell"/>
</dbReference>
<evidence type="ECO:0000256" key="2">
    <source>
        <dbReference type="ARBA" id="ARBA00022490"/>
    </source>
</evidence>
<proteinExistence type="inferred from homology"/>
<evidence type="ECO:0000256" key="5">
    <source>
        <dbReference type="ARBA" id="ARBA00022801"/>
    </source>
</evidence>
<dbReference type="PANTHER" id="PTHR28511:SF1">
    <property type="entry name" value="ENDONUCLEASE V"/>
    <property type="match status" value="1"/>
</dbReference>
<dbReference type="GO" id="GO:0043737">
    <property type="term" value="F:deoxyribonuclease V activity"/>
    <property type="evidence" value="ECO:0007669"/>
    <property type="project" value="TreeGrafter"/>
</dbReference>
<keyword evidence="4" id="KW-0255">Endonuclease</keyword>
<evidence type="ECO:0000256" key="3">
    <source>
        <dbReference type="ARBA" id="ARBA00022722"/>
    </source>
</evidence>
<dbReference type="CDD" id="cd06559">
    <property type="entry name" value="Endonuclease_V"/>
    <property type="match status" value="1"/>
</dbReference>
<dbReference type="NCBIfam" id="NF008629">
    <property type="entry name" value="PRK11617.1"/>
    <property type="match status" value="1"/>
</dbReference>
<dbReference type="EMBL" id="UINC01002980">
    <property type="protein sequence ID" value="SVA02192.1"/>
    <property type="molecule type" value="Genomic_DNA"/>
</dbReference>
<evidence type="ECO:0000313" key="6">
    <source>
        <dbReference type="EMBL" id="SVA02192.1"/>
    </source>
</evidence>
<keyword evidence="5" id="KW-0378">Hydrolase</keyword>
<dbReference type="HAMAP" id="MF_00801">
    <property type="entry name" value="Endonuclease_5"/>
    <property type="match status" value="1"/>
</dbReference>
<protein>
    <recommendedName>
        <fullName evidence="7">Endonuclease V</fullName>
    </recommendedName>
</protein>
<evidence type="ECO:0000256" key="1">
    <source>
        <dbReference type="ARBA" id="ARBA00004496"/>
    </source>
</evidence>
<keyword evidence="3" id="KW-0540">Nuclease</keyword>
<dbReference type="GO" id="GO:0006281">
    <property type="term" value="P:DNA repair"/>
    <property type="evidence" value="ECO:0007669"/>
    <property type="project" value="InterPro"/>
</dbReference>
<evidence type="ECO:0000256" key="4">
    <source>
        <dbReference type="ARBA" id="ARBA00022759"/>
    </source>
</evidence>
<dbReference type="GO" id="GO:0016891">
    <property type="term" value="F:RNA endonuclease activity producing 5'-phosphomonoesters, hydrolytic mechanism"/>
    <property type="evidence" value="ECO:0007669"/>
    <property type="project" value="TreeGrafter"/>
</dbReference>
<dbReference type="Gene3D" id="3.30.2170.10">
    <property type="entry name" value="archaeoglobus fulgidus dsm 4304 superfamily"/>
    <property type="match status" value="1"/>
</dbReference>
<evidence type="ECO:0008006" key="7">
    <source>
        <dbReference type="Google" id="ProtNLM"/>
    </source>
</evidence>
<dbReference type="Pfam" id="PF04493">
    <property type="entry name" value="Endonuclease_5"/>
    <property type="match status" value="1"/>
</dbReference>
<dbReference type="InterPro" id="IPR007581">
    <property type="entry name" value="Endonuclease-V"/>
</dbReference>
<accession>A0A381SDM8</accession>
<dbReference type="PANTHER" id="PTHR28511">
    <property type="entry name" value="ENDONUCLEASE V"/>
    <property type="match status" value="1"/>
</dbReference>
<gene>
    <name evidence="6" type="ORF">METZ01_LOCUS55046</name>
</gene>
<sequence>MRPARFHSWNLTPKEASAIQTTLRDKVEICLLPEKIRLIAGAGIAFDTGSNLVYAVVMVLRFPELTLVERRSTIEKVTFPYIPGLLAFREGPPIVHAFQKLKNIPDVIMFDAHGLAHPRRFGLASHLGVLFDLPSIGVAKKVLVGSFDEMKKEQGNYSHLMEGQEEIGLALQTKDNVNPVYVSIGHRSDLVSSRKLVLACATEYRAPEPIRQAQLMVNSLREGKEIDLNINGEQTTLF</sequence>
<name>A0A381SDM8_9ZZZZ</name>
<dbReference type="AlphaFoldDB" id="A0A381SDM8"/>
<reference evidence="6" key="1">
    <citation type="submission" date="2018-05" db="EMBL/GenBank/DDBJ databases">
        <authorList>
            <person name="Lanie J.A."/>
            <person name="Ng W.-L."/>
            <person name="Kazmierczak K.M."/>
            <person name="Andrzejewski T.M."/>
            <person name="Davidsen T.M."/>
            <person name="Wayne K.J."/>
            <person name="Tettelin H."/>
            <person name="Glass J.I."/>
            <person name="Rusch D."/>
            <person name="Podicherti R."/>
            <person name="Tsui H.-C.T."/>
            <person name="Winkler M.E."/>
        </authorList>
    </citation>
    <scope>NUCLEOTIDE SEQUENCE</scope>
</reference>